<sequence length="123" mass="13897">MGRLGEIQLSMFSTAPPLSGEPETLELLRPHKWAHGEATELPLVSIELAPHEGRWMWHSNLNSHCGSAQGARALPQWKKFADSKQEALLAGIKDVQEFMHRATQPEQLRILEWLRDQASRIPA</sequence>
<dbReference type="RefSeq" id="WP_156858671.1">
    <property type="nucleotide sequence ID" value="NZ_WOWR01000005.1"/>
</dbReference>
<accession>A0A7V8EJP6</accession>
<name>A0A7V8EJP6_PSEPU</name>
<reference evidence="1 2" key="1">
    <citation type="submission" date="2019-12" db="EMBL/GenBank/DDBJ databases">
        <authorList>
            <person name="Woiski C."/>
        </authorList>
    </citation>
    <scope>NUCLEOTIDE SEQUENCE [LARGE SCALE GENOMIC DNA]</scope>
    <source>
        <strain evidence="1 2">BOE100</strain>
    </source>
</reference>
<comment type="caution">
    <text evidence="1">The sequence shown here is derived from an EMBL/GenBank/DDBJ whole genome shotgun (WGS) entry which is preliminary data.</text>
</comment>
<dbReference type="AlphaFoldDB" id="A0A7V8EJP6"/>
<protein>
    <submittedName>
        <fullName evidence="1">Uncharacterized protein</fullName>
    </submittedName>
</protein>
<evidence type="ECO:0000313" key="2">
    <source>
        <dbReference type="Proteomes" id="UP000442695"/>
    </source>
</evidence>
<proteinExistence type="predicted"/>
<dbReference type="EMBL" id="WOWR01000005">
    <property type="protein sequence ID" value="KAF0255777.1"/>
    <property type="molecule type" value="Genomic_DNA"/>
</dbReference>
<dbReference type="Proteomes" id="UP000442695">
    <property type="component" value="Unassembled WGS sequence"/>
</dbReference>
<evidence type="ECO:0000313" key="1">
    <source>
        <dbReference type="EMBL" id="KAF0255777.1"/>
    </source>
</evidence>
<gene>
    <name evidence="1" type="ORF">GN299_06710</name>
</gene>
<organism evidence="1 2">
    <name type="scientific">Pseudomonas putida</name>
    <name type="common">Arthrobacter siderocapsulatus</name>
    <dbReference type="NCBI Taxonomy" id="303"/>
    <lineage>
        <taxon>Bacteria</taxon>
        <taxon>Pseudomonadati</taxon>
        <taxon>Pseudomonadota</taxon>
        <taxon>Gammaproteobacteria</taxon>
        <taxon>Pseudomonadales</taxon>
        <taxon>Pseudomonadaceae</taxon>
        <taxon>Pseudomonas</taxon>
    </lineage>
</organism>